<dbReference type="OrthoDB" id="270167at2759"/>
<organism evidence="3">
    <name type="scientific">Gaeumannomyces tritici (strain R3-111a-1)</name>
    <name type="common">Wheat and barley take-all root rot fungus</name>
    <name type="synonym">Gaeumannomyces graminis var. tritici</name>
    <dbReference type="NCBI Taxonomy" id="644352"/>
    <lineage>
        <taxon>Eukaryota</taxon>
        <taxon>Fungi</taxon>
        <taxon>Dikarya</taxon>
        <taxon>Ascomycota</taxon>
        <taxon>Pezizomycotina</taxon>
        <taxon>Sordariomycetes</taxon>
        <taxon>Sordariomycetidae</taxon>
        <taxon>Magnaporthales</taxon>
        <taxon>Magnaporthaceae</taxon>
        <taxon>Gaeumannomyces</taxon>
    </lineage>
</organism>
<dbReference type="Pfam" id="PF06985">
    <property type="entry name" value="HET"/>
    <property type="match status" value="1"/>
</dbReference>
<evidence type="ECO:0000313" key="5">
    <source>
        <dbReference type="Proteomes" id="UP000006039"/>
    </source>
</evidence>
<dbReference type="InterPro" id="IPR052895">
    <property type="entry name" value="HetReg/Transcr_Mod"/>
</dbReference>
<dbReference type="AlphaFoldDB" id="J3P8F5"/>
<sequence>MPQAALRVSDHINEILKHPVARIESQRWLSSLRFLTFDDANEDEPHGSNTELAAQTGNQHQDTAEPRGQCLPCEQRLPPPPGHSCAQHMFRFGLNDGLRRERELELYKFSDPCVHVRENWCQACARIPPFPNQGTVTRFRIRRVHAAGSVDHHWCTHFVAVSYCWSSESGDNGSGPYKVVEEDGSVRDIRAQNSTIDRVVAFARENGFRMIWIDQECINQTDAKEKELAIHSMDLVYLKAEQSIGLFQTRLEQRHLECLSMLCAHLMPSKLRNTRRGPLPAIEDRRRGARPPKFDLIRETVSMIVNDKWNTRAWVLQEAFSSSGNMVLLLPRAEGIDVRGLSLVCHEASQSELAVLLGLMQGCIARFAQSLPLAISGQLMLAKKRQPTRARTSTSERIQYFHPETSSSGGSAYINKRREPDQCSASVAVAYLRLRDLERVADKLAIVANMCGYRLRLNTTHLGKTQPSLAICCFVLAIINGDFSLMVPQLYRGPECSSIEFPGIPADFSWAHSLTKRIQDVQAGSYNPSGNLAGSTVAQWVSLSADGLSAIGNLWRVDRFVELRRLQTKHAESWLRLRRANGRSQPPTHTAKLATTHLLFEILDTLVSKGEKQLANAVLNSTSSPYWQREKDPSSVAWGSGIIESVDEFPPGLSVENRRGMFSLEPSRDGWFHQCWIVDRAMEKGGFWTGTLEATGPSLEADNASRGADGVVEIDDTSGGSEMATETTANVNEDPFSHSHQETGPGTLPDSHSQRMFMLNLMAKQMAHFYEIQEPEETTRSVDSYVAADPLNIAIYAQSVIDIAENKTKERKQRAVFDLDGSPDGSVRVLVPFQPVLESIPRPEMRSMAVSWVVEEVVAAVATAGTGQPQRKFRVTGMVQGMWQFTLSCGGRYTLLLGPSREEIIKHIVEAGLDIGLAVLQQLVELLETQNLTIPRSQELPHEGAM</sequence>
<dbReference type="VEuPathDB" id="FungiDB:GGTG_09789"/>
<accession>J3P8F5</accession>
<dbReference type="PANTHER" id="PTHR24148">
    <property type="entry name" value="ANKYRIN REPEAT DOMAIN-CONTAINING PROTEIN 39 HOMOLOG-RELATED"/>
    <property type="match status" value="1"/>
</dbReference>
<dbReference type="Proteomes" id="UP000006039">
    <property type="component" value="Unassembled WGS sequence"/>
</dbReference>
<keyword evidence="5" id="KW-1185">Reference proteome</keyword>
<reference evidence="3" key="3">
    <citation type="submission" date="2010-09" db="EMBL/GenBank/DDBJ databases">
        <title>Annotation of Gaeumannomyces graminis var. tritici R3-111a-1.</title>
        <authorList>
            <consortium name="The Broad Institute Genome Sequencing Platform"/>
            <person name="Ma L.-J."/>
            <person name="Dead R."/>
            <person name="Young S.K."/>
            <person name="Zeng Q."/>
            <person name="Gargeya S."/>
            <person name="Fitzgerald M."/>
            <person name="Haas B."/>
            <person name="Abouelleil A."/>
            <person name="Alvarado L."/>
            <person name="Arachchi H.M."/>
            <person name="Berlin A."/>
            <person name="Brown A."/>
            <person name="Chapman S.B."/>
            <person name="Chen Z."/>
            <person name="Dunbar C."/>
            <person name="Freedman E."/>
            <person name="Gearin G."/>
            <person name="Gellesch M."/>
            <person name="Goldberg J."/>
            <person name="Griggs A."/>
            <person name="Gujja S."/>
            <person name="Heiman D."/>
            <person name="Howarth C."/>
            <person name="Larson L."/>
            <person name="Lui A."/>
            <person name="MacDonald P.J.P."/>
            <person name="Mehta T."/>
            <person name="Montmayeur A."/>
            <person name="Murphy C."/>
            <person name="Neiman D."/>
            <person name="Pearson M."/>
            <person name="Priest M."/>
            <person name="Roberts A."/>
            <person name="Saif S."/>
            <person name="Shea T."/>
            <person name="Shenoy N."/>
            <person name="Sisk P."/>
            <person name="Stolte C."/>
            <person name="Sykes S."/>
            <person name="Yandava C."/>
            <person name="Wortman J."/>
            <person name="Nusbaum C."/>
            <person name="Birren B."/>
        </authorList>
    </citation>
    <scope>NUCLEOTIDE SEQUENCE</scope>
    <source>
        <strain evidence="3">R3-111a-1</strain>
    </source>
</reference>
<gene>
    <name evidence="4" type="primary">20350247</name>
    <name evidence="3" type="ORF">GGTG_09789</name>
</gene>
<dbReference type="InterPro" id="IPR010730">
    <property type="entry name" value="HET"/>
</dbReference>
<dbReference type="GeneID" id="20350247"/>
<reference evidence="5" key="1">
    <citation type="submission" date="2010-07" db="EMBL/GenBank/DDBJ databases">
        <title>The genome sequence of Gaeumannomyces graminis var. tritici strain R3-111a-1.</title>
        <authorList>
            <consortium name="The Broad Institute Genome Sequencing Platform"/>
            <person name="Ma L.-J."/>
            <person name="Dead R."/>
            <person name="Young S."/>
            <person name="Zeng Q."/>
            <person name="Koehrsen M."/>
            <person name="Alvarado L."/>
            <person name="Berlin A."/>
            <person name="Chapman S.B."/>
            <person name="Chen Z."/>
            <person name="Freedman E."/>
            <person name="Gellesch M."/>
            <person name="Goldberg J."/>
            <person name="Griggs A."/>
            <person name="Gujja S."/>
            <person name="Heilman E.R."/>
            <person name="Heiman D."/>
            <person name="Hepburn T."/>
            <person name="Howarth C."/>
            <person name="Jen D."/>
            <person name="Larson L."/>
            <person name="Mehta T."/>
            <person name="Neiman D."/>
            <person name="Pearson M."/>
            <person name="Roberts A."/>
            <person name="Saif S."/>
            <person name="Shea T."/>
            <person name="Shenoy N."/>
            <person name="Sisk P."/>
            <person name="Stolte C."/>
            <person name="Sykes S."/>
            <person name="Walk T."/>
            <person name="White J."/>
            <person name="Yandava C."/>
            <person name="Haas B."/>
            <person name="Nusbaum C."/>
            <person name="Birren B."/>
        </authorList>
    </citation>
    <scope>NUCLEOTIDE SEQUENCE [LARGE SCALE GENOMIC DNA]</scope>
    <source>
        <strain evidence="5">R3-111a-1</strain>
    </source>
</reference>
<feature type="region of interest" description="Disordered" evidence="1">
    <location>
        <begin position="40"/>
        <end position="67"/>
    </location>
</feature>
<dbReference type="eggNOG" id="ENOG502SM2V">
    <property type="taxonomic scope" value="Eukaryota"/>
</dbReference>
<dbReference type="PANTHER" id="PTHR24148:SF64">
    <property type="entry name" value="HETEROKARYON INCOMPATIBILITY DOMAIN-CONTAINING PROTEIN"/>
    <property type="match status" value="1"/>
</dbReference>
<name>J3P8F5_GAET3</name>
<protein>
    <recommendedName>
        <fullName evidence="2">Heterokaryon incompatibility domain-containing protein</fullName>
    </recommendedName>
</protein>
<feature type="region of interest" description="Disordered" evidence="1">
    <location>
        <begin position="730"/>
        <end position="750"/>
    </location>
</feature>
<reference evidence="4" key="4">
    <citation type="journal article" date="2015" name="G3 (Bethesda)">
        <title>Genome sequences of three phytopathogenic species of the Magnaporthaceae family of fungi.</title>
        <authorList>
            <person name="Okagaki L.H."/>
            <person name="Nunes C.C."/>
            <person name="Sailsbery J."/>
            <person name="Clay B."/>
            <person name="Brown D."/>
            <person name="John T."/>
            <person name="Oh Y."/>
            <person name="Young N."/>
            <person name="Fitzgerald M."/>
            <person name="Haas B.J."/>
            <person name="Zeng Q."/>
            <person name="Young S."/>
            <person name="Adiconis X."/>
            <person name="Fan L."/>
            <person name="Levin J.Z."/>
            <person name="Mitchell T.K."/>
            <person name="Okubara P.A."/>
            <person name="Farman M.L."/>
            <person name="Kohn L.M."/>
            <person name="Birren B."/>
            <person name="Ma L.-J."/>
            <person name="Dean R.A."/>
        </authorList>
    </citation>
    <scope>NUCLEOTIDE SEQUENCE</scope>
    <source>
        <strain evidence="4">R3-111a-1</strain>
    </source>
</reference>
<feature type="compositionally biased region" description="Polar residues" evidence="1">
    <location>
        <begin position="47"/>
        <end position="61"/>
    </location>
</feature>
<evidence type="ECO:0000259" key="2">
    <source>
        <dbReference type="Pfam" id="PF06985"/>
    </source>
</evidence>
<evidence type="ECO:0000313" key="3">
    <source>
        <dbReference type="EMBL" id="EJT72938.1"/>
    </source>
</evidence>
<proteinExistence type="predicted"/>
<dbReference type="RefSeq" id="XP_009225912.1">
    <property type="nucleotide sequence ID" value="XM_009227648.1"/>
</dbReference>
<dbReference type="EMBL" id="GL385399">
    <property type="protein sequence ID" value="EJT72938.1"/>
    <property type="molecule type" value="Genomic_DNA"/>
</dbReference>
<reference evidence="3" key="2">
    <citation type="submission" date="2010-07" db="EMBL/GenBank/DDBJ databases">
        <authorList>
            <consortium name="The Broad Institute Genome Sequencing Platform"/>
            <consortium name="Broad Institute Genome Sequencing Center for Infectious Disease"/>
            <person name="Ma L.-J."/>
            <person name="Dead R."/>
            <person name="Young S."/>
            <person name="Zeng Q."/>
            <person name="Koehrsen M."/>
            <person name="Alvarado L."/>
            <person name="Berlin A."/>
            <person name="Chapman S.B."/>
            <person name="Chen Z."/>
            <person name="Freedman E."/>
            <person name="Gellesch M."/>
            <person name="Goldberg J."/>
            <person name="Griggs A."/>
            <person name="Gujja S."/>
            <person name="Heilman E.R."/>
            <person name="Heiman D."/>
            <person name="Hepburn T."/>
            <person name="Howarth C."/>
            <person name="Jen D."/>
            <person name="Larson L."/>
            <person name="Mehta T."/>
            <person name="Neiman D."/>
            <person name="Pearson M."/>
            <person name="Roberts A."/>
            <person name="Saif S."/>
            <person name="Shea T."/>
            <person name="Shenoy N."/>
            <person name="Sisk P."/>
            <person name="Stolte C."/>
            <person name="Sykes S."/>
            <person name="Walk T."/>
            <person name="White J."/>
            <person name="Yandava C."/>
            <person name="Haas B."/>
            <person name="Nusbaum C."/>
            <person name="Birren B."/>
        </authorList>
    </citation>
    <scope>NUCLEOTIDE SEQUENCE</scope>
    <source>
        <strain evidence="3">R3-111a-1</strain>
    </source>
</reference>
<reference evidence="4" key="5">
    <citation type="submission" date="2018-04" db="UniProtKB">
        <authorList>
            <consortium name="EnsemblFungi"/>
        </authorList>
    </citation>
    <scope>IDENTIFICATION</scope>
    <source>
        <strain evidence="4">R3-111a-1</strain>
    </source>
</reference>
<evidence type="ECO:0000256" key="1">
    <source>
        <dbReference type="SAM" id="MobiDB-lite"/>
    </source>
</evidence>
<feature type="domain" description="Heterokaryon incompatibility" evidence="2">
    <location>
        <begin position="158"/>
        <end position="318"/>
    </location>
</feature>
<dbReference type="HOGENOM" id="CLU_012571_0_0_1"/>
<dbReference type="STRING" id="644352.J3P8F5"/>
<dbReference type="EnsemblFungi" id="EJT72938">
    <property type="protein sequence ID" value="EJT72938"/>
    <property type="gene ID" value="GGTG_09789"/>
</dbReference>
<evidence type="ECO:0000313" key="4">
    <source>
        <dbReference type="EnsemblFungi" id="EJT72938"/>
    </source>
</evidence>